<evidence type="ECO:0000259" key="1">
    <source>
        <dbReference type="Pfam" id="PF13649"/>
    </source>
</evidence>
<feature type="domain" description="Methyltransferase" evidence="1">
    <location>
        <begin position="48"/>
        <end position="137"/>
    </location>
</feature>
<dbReference type="OrthoDB" id="9772751at2"/>
<evidence type="ECO:0000313" key="2">
    <source>
        <dbReference type="EMBL" id="AWL12999.1"/>
    </source>
</evidence>
<evidence type="ECO:0000313" key="3">
    <source>
        <dbReference type="Proteomes" id="UP000245728"/>
    </source>
</evidence>
<dbReference type="KEGG" id="salh:HMF8227_02547"/>
<dbReference type="Proteomes" id="UP000245728">
    <property type="component" value="Chromosome"/>
</dbReference>
<sequence>MTNTQEHYESHLGPIYSWSLGGAETAISQGRKELKELGISPATTGTAIDLGAGFGTHSVPLAENGYNVLAIDSCPTLISELRQHSASLPIRLIQDDLHSFPDYIKEKVDLILCMGDTLTHLANKKAVAELINTLSENIIPGGYFIATFRDYSEALVSENRFIPVQSDENRILTCFLEYSYSHVIVHDILHERQHSHWSTSVSQYKKLRINPGWMINVLNKYGFSVRMEQGFSGMIRLVAQRQS</sequence>
<accession>A0A2S2E5X3</accession>
<protein>
    <recommendedName>
        <fullName evidence="1">Methyltransferase domain-containing protein</fullName>
    </recommendedName>
</protein>
<reference evidence="2 3" key="1">
    <citation type="submission" date="2018-05" db="EMBL/GenBank/DDBJ databases">
        <title>Salinimonas sp. HMF8227 Genome sequencing and assembly.</title>
        <authorList>
            <person name="Kang H."/>
            <person name="Kang J."/>
            <person name="Cha I."/>
            <person name="Kim H."/>
            <person name="Joh K."/>
        </authorList>
    </citation>
    <scope>NUCLEOTIDE SEQUENCE [LARGE SCALE GENOMIC DNA]</scope>
    <source>
        <strain evidence="2 3">HMF8227</strain>
    </source>
</reference>
<dbReference type="AlphaFoldDB" id="A0A2S2E5X3"/>
<dbReference type="InterPro" id="IPR041698">
    <property type="entry name" value="Methyltransf_25"/>
</dbReference>
<dbReference type="RefSeq" id="WP_109340522.1">
    <property type="nucleotide sequence ID" value="NZ_CP029347.1"/>
</dbReference>
<dbReference type="EMBL" id="CP029347">
    <property type="protein sequence ID" value="AWL12999.1"/>
    <property type="molecule type" value="Genomic_DNA"/>
</dbReference>
<dbReference type="SUPFAM" id="SSF53335">
    <property type="entry name" value="S-adenosyl-L-methionine-dependent methyltransferases"/>
    <property type="match status" value="1"/>
</dbReference>
<dbReference type="Gene3D" id="3.40.50.150">
    <property type="entry name" value="Vaccinia Virus protein VP39"/>
    <property type="match status" value="1"/>
</dbReference>
<name>A0A2S2E5X3_9ALTE</name>
<dbReference type="CDD" id="cd02440">
    <property type="entry name" value="AdoMet_MTases"/>
    <property type="match status" value="1"/>
</dbReference>
<dbReference type="InterPro" id="IPR029063">
    <property type="entry name" value="SAM-dependent_MTases_sf"/>
</dbReference>
<proteinExistence type="predicted"/>
<organism evidence="2 3">
    <name type="scientific">Saliniradius amylolyticus</name>
    <dbReference type="NCBI Taxonomy" id="2183582"/>
    <lineage>
        <taxon>Bacteria</taxon>
        <taxon>Pseudomonadati</taxon>
        <taxon>Pseudomonadota</taxon>
        <taxon>Gammaproteobacteria</taxon>
        <taxon>Alteromonadales</taxon>
        <taxon>Alteromonadaceae</taxon>
        <taxon>Saliniradius</taxon>
    </lineage>
</organism>
<keyword evidence="3" id="KW-1185">Reference proteome</keyword>
<gene>
    <name evidence="2" type="ORF">HMF8227_02547</name>
</gene>
<dbReference type="Pfam" id="PF13649">
    <property type="entry name" value="Methyltransf_25"/>
    <property type="match status" value="1"/>
</dbReference>